<sequence length="91" mass="10400">MLRKFMEEEGLALDIHDYGALIDWFCRNGDMTGAGELFNELLLEVGLRPNLVIYNSLISGSLSQKNMDTALSLYERMYKEGDPPDILHYIN</sequence>
<dbReference type="AlphaFoldDB" id="A0A200Q291"/>
<dbReference type="Pfam" id="PF13041">
    <property type="entry name" value="PPR_2"/>
    <property type="match status" value="1"/>
</dbReference>
<protein>
    <submittedName>
        <fullName evidence="4">Pentatricopeptide repeat</fullName>
    </submittedName>
</protein>
<keyword evidence="5" id="KW-1185">Reference proteome</keyword>
<evidence type="ECO:0000313" key="5">
    <source>
        <dbReference type="Proteomes" id="UP000195402"/>
    </source>
</evidence>
<dbReference type="InterPro" id="IPR011990">
    <property type="entry name" value="TPR-like_helical_dom_sf"/>
</dbReference>
<dbReference type="Gene3D" id="1.25.40.10">
    <property type="entry name" value="Tetratricopeptide repeat domain"/>
    <property type="match status" value="1"/>
</dbReference>
<dbReference type="OrthoDB" id="42736at2759"/>
<accession>A0A200Q291</accession>
<dbReference type="EMBL" id="MVGT01003297">
    <property type="protein sequence ID" value="OVA04591.1"/>
    <property type="molecule type" value="Genomic_DNA"/>
</dbReference>
<dbReference type="NCBIfam" id="TIGR00756">
    <property type="entry name" value="PPR"/>
    <property type="match status" value="2"/>
</dbReference>
<name>A0A200Q291_MACCD</name>
<evidence type="ECO:0000256" key="3">
    <source>
        <dbReference type="PROSITE-ProRule" id="PRU00708"/>
    </source>
</evidence>
<evidence type="ECO:0000256" key="2">
    <source>
        <dbReference type="ARBA" id="ARBA00022737"/>
    </source>
</evidence>
<evidence type="ECO:0000313" key="4">
    <source>
        <dbReference type="EMBL" id="OVA04591.1"/>
    </source>
</evidence>
<dbReference type="PANTHER" id="PTHR47941">
    <property type="entry name" value="PENTATRICOPEPTIDE REPEAT-CONTAINING PROTEIN 3, MITOCHONDRIAL"/>
    <property type="match status" value="1"/>
</dbReference>
<keyword evidence="2" id="KW-0677">Repeat</keyword>
<feature type="repeat" description="PPR" evidence="3">
    <location>
        <begin position="14"/>
        <end position="49"/>
    </location>
</feature>
<evidence type="ECO:0000256" key="1">
    <source>
        <dbReference type="ARBA" id="ARBA00007626"/>
    </source>
</evidence>
<dbReference type="Pfam" id="PF01535">
    <property type="entry name" value="PPR"/>
    <property type="match status" value="1"/>
</dbReference>
<feature type="repeat" description="PPR" evidence="3">
    <location>
        <begin position="50"/>
        <end position="84"/>
    </location>
</feature>
<comment type="caution">
    <text evidence="4">The sequence shown here is derived from an EMBL/GenBank/DDBJ whole genome shotgun (WGS) entry which is preliminary data.</text>
</comment>
<organism evidence="4 5">
    <name type="scientific">Macleaya cordata</name>
    <name type="common">Five-seeded plume-poppy</name>
    <name type="synonym">Bocconia cordata</name>
    <dbReference type="NCBI Taxonomy" id="56857"/>
    <lineage>
        <taxon>Eukaryota</taxon>
        <taxon>Viridiplantae</taxon>
        <taxon>Streptophyta</taxon>
        <taxon>Embryophyta</taxon>
        <taxon>Tracheophyta</taxon>
        <taxon>Spermatophyta</taxon>
        <taxon>Magnoliopsida</taxon>
        <taxon>Ranunculales</taxon>
        <taxon>Papaveraceae</taxon>
        <taxon>Papaveroideae</taxon>
        <taxon>Macleaya</taxon>
    </lineage>
</organism>
<comment type="similarity">
    <text evidence="1">Belongs to the PPR family. P subfamily.</text>
</comment>
<dbReference type="PROSITE" id="PS51375">
    <property type="entry name" value="PPR"/>
    <property type="match status" value="2"/>
</dbReference>
<proteinExistence type="inferred from homology"/>
<gene>
    <name evidence="4" type="ORF">BVC80_1713g20</name>
</gene>
<dbReference type="InterPro" id="IPR002885">
    <property type="entry name" value="PPR_rpt"/>
</dbReference>
<dbReference type="Proteomes" id="UP000195402">
    <property type="component" value="Unassembled WGS sequence"/>
</dbReference>
<dbReference type="InParanoid" id="A0A200Q291"/>
<reference evidence="4 5" key="1">
    <citation type="journal article" date="2017" name="Mol. Plant">
        <title>The Genome of Medicinal Plant Macleaya cordata Provides New Insights into Benzylisoquinoline Alkaloids Metabolism.</title>
        <authorList>
            <person name="Liu X."/>
            <person name="Liu Y."/>
            <person name="Huang P."/>
            <person name="Ma Y."/>
            <person name="Qing Z."/>
            <person name="Tang Q."/>
            <person name="Cao H."/>
            <person name="Cheng P."/>
            <person name="Zheng Y."/>
            <person name="Yuan Z."/>
            <person name="Zhou Y."/>
            <person name="Liu J."/>
            <person name="Tang Z."/>
            <person name="Zhuo Y."/>
            <person name="Zhang Y."/>
            <person name="Yu L."/>
            <person name="Huang J."/>
            <person name="Yang P."/>
            <person name="Peng Q."/>
            <person name="Zhang J."/>
            <person name="Jiang W."/>
            <person name="Zhang Z."/>
            <person name="Lin K."/>
            <person name="Ro D.K."/>
            <person name="Chen X."/>
            <person name="Xiong X."/>
            <person name="Shang Y."/>
            <person name="Huang S."/>
            <person name="Zeng J."/>
        </authorList>
    </citation>
    <scope>NUCLEOTIDE SEQUENCE [LARGE SCALE GENOMIC DNA]</scope>
    <source>
        <strain evidence="5">cv. BLH2017</strain>
        <tissue evidence="4">Root</tissue>
    </source>
</reference>